<dbReference type="Proteomes" id="UP001500957">
    <property type="component" value="Unassembled WGS sequence"/>
</dbReference>
<evidence type="ECO:0000313" key="3">
    <source>
        <dbReference type="Proteomes" id="UP001500957"/>
    </source>
</evidence>
<comment type="caution">
    <text evidence="2">The sequence shown here is derived from an EMBL/GenBank/DDBJ whole genome shotgun (WGS) entry which is preliminary data.</text>
</comment>
<dbReference type="EMBL" id="BAAAHE010000001">
    <property type="protein sequence ID" value="GAA0603337.1"/>
    <property type="molecule type" value="Genomic_DNA"/>
</dbReference>
<reference evidence="2 3" key="1">
    <citation type="journal article" date="2019" name="Int. J. Syst. Evol. Microbiol.">
        <title>The Global Catalogue of Microorganisms (GCM) 10K type strain sequencing project: providing services to taxonomists for standard genome sequencing and annotation.</title>
        <authorList>
            <consortium name="The Broad Institute Genomics Platform"/>
            <consortium name="The Broad Institute Genome Sequencing Center for Infectious Disease"/>
            <person name="Wu L."/>
            <person name="Ma J."/>
        </authorList>
    </citation>
    <scope>NUCLEOTIDE SEQUENCE [LARGE SCALE GENOMIC DNA]</scope>
    <source>
        <strain evidence="2 3">JCM 10671</strain>
    </source>
</reference>
<accession>A0ABN1G3T4</accession>
<feature type="transmembrane region" description="Helical" evidence="1">
    <location>
        <begin position="40"/>
        <end position="60"/>
    </location>
</feature>
<feature type="transmembrane region" description="Helical" evidence="1">
    <location>
        <begin position="102"/>
        <end position="123"/>
    </location>
</feature>
<gene>
    <name evidence="2" type="ORF">GCM10009547_01150</name>
</gene>
<organism evidence="2 3">
    <name type="scientific">Sporichthya brevicatena</name>
    <dbReference type="NCBI Taxonomy" id="171442"/>
    <lineage>
        <taxon>Bacteria</taxon>
        <taxon>Bacillati</taxon>
        <taxon>Actinomycetota</taxon>
        <taxon>Actinomycetes</taxon>
        <taxon>Sporichthyales</taxon>
        <taxon>Sporichthyaceae</taxon>
        <taxon>Sporichthya</taxon>
    </lineage>
</organism>
<keyword evidence="1" id="KW-1133">Transmembrane helix</keyword>
<keyword evidence="1" id="KW-0812">Transmembrane</keyword>
<evidence type="ECO:0000256" key="1">
    <source>
        <dbReference type="SAM" id="Phobius"/>
    </source>
</evidence>
<name>A0ABN1G3T4_9ACTN</name>
<evidence type="ECO:0008006" key="4">
    <source>
        <dbReference type="Google" id="ProtNLM"/>
    </source>
</evidence>
<keyword evidence="3" id="KW-1185">Reference proteome</keyword>
<sequence>MSTRGTGALTIIVGLYTVLALAAGGRASVQLADDPGHAPFAYGLTAVAAVVYVAGAVLLRRSSERARVAAKWVCIGEFAGVLVVGTLSLIERDWFPESSVWSIYGAGYGFVPLFLPPAALWWLGRVSHERPSAAGGGK</sequence>
<keyword evidence="1" id="KW-0472">Membrane</keyword>
<proteinExistence type="predicted"/>
<protein>
    <recommendedName>
        <fullName evidence="4">Integral membrane protein</fullName>
    </recommendedName>
</protein>
<feature type="transmembrane region" description="Helical" evidence="1">
    <location>
        <begin position="72"/>
        <end position="90"/>
    </location>
</feature>
<evidence type="ECO:0000313" key="2">
    <source>
        <dbReference type="EMBL" id="GAA0603337.1"/>
    </source>
</evidence>
<dbReference type="RefSeq" id="WP_344600474.1">
    <property type="nucleotide sequence ID" value="NZ_BAAAHE010000001.1"/>
</dbReference>